<dbReference type="GO" id="GO:0005741">
    <property type="term" value="C:mitochondrial outer membrane"/>
    <property type="evidence" value="ECO:0007669"/>
    <property type="project" value="UniProtKB-SubCell"/>
</dbReference>
<keyword evidence="3" id="KW-0813">Transport</keyword>
<keyword evidence="9" id="KW-0472">Membrane</keyword>
<evidence type="ECO:0000256" key="10">
    <source>
        <dbReference type="SAM" id="MobiDB-lite"/>
    </source>
</evidence>
<keyword evidence="6" id="KW-1000">Mitochondrion outer membrane</keyword>
<reference evidence="11" key="1">
    <citation type="journal article" date="2023" name="PhytoFront">
        <title>Draft Genome Resources of Seven Strains of Tilletia horrida, Causal Agent of Kernel Smut of Rice.</title>
        <authorList>
            <person name="Khanal S."/>
            <person name="Antony Babu S."/>
            <person name="Zhou X.G."/>
        </authorList>
    </citation>
    <scope>NUCLEOTIDE SEQUENCE</scope>
    <source>
        <strain evidence="11">TX6</strain>
    </source>
</reference>
<dbReference type="GO" id="GO:0030150">
    <property type="term" value="P:protein import into mitochondrial matrix"/>
    <property type="evidence" value="ECO:0007669"/>
    <property type="project" value="InterPro"/>
</dbReference>
<dbReference type="InterPro" id="IPR037930">
    <property type="entry name" value="Tom40"/>
</dbReference>
<accession>A0AAN6GSL2</accession>
<keyword evidence="7" id="KW-0653">Protein transport</keyword>
<dbReference type="Pfam" id="PF01459">
    <property type="entry name" value="Porin_3"/>
    <property type="match status" value="2"/>
</dbReference>
<feature type="compositionally biased region" description="Low complexity" evidence="10">
    <location>
        <begin position="30"/>
        <end position="45"/>
    </location>
</feature>
<dbReference type="GO" id="GO:0008320">
    <property type="term" value="F:protein transmembrane transporter activity"/>
    <property type="evidence" value="ECO:0007669"/>
    <property type="project" value="InterPro"/>
</dbReference>
<feature type="region of interest" description="Disordered" evidence="10">
    <location>
        <begin position="266"/>
        <end position="291"/>
    </location>
</feature>
<evidence type="ECO:0000256" key="6">
    <source>
        <dbReference type="ARBA" id="ARBA00022787"/>
    </source>
</evidence>
<evidence type="ECO:0000256" key="9">
    <source>
        <dbReference type="ARBA" id="ARBA00023136"/>
    </source>
</evidence>
<dbReference type="PANTHER" id="PTHR10802">
    <property type="entry name" value="MITOCHONDRIAL IMPORT RECEPTOR SUBUNIT TOM40"/>
    <property type="match status" value="1"/>
</dbReference>
<proteinExistence type="inferred from homology"/>
<evidence type="ECO:0000256" key="1">
    <source>
        <dbReference type="ARBA" id="ARBA00004374"/>
    </source>
</evidence>
<name>A0AAN6GSL2_9BASI</name>
<evidence type="ECO:0000313" key="12">
    <source>
        <dbReference type="Proteomes" id="UP001176517"/>
    </source>
</evidence>
<dbReference type="AlphaFoldDB" id="A0AAN6GSL2"/>
<gene>
    <name evidence="11" type="primary">TOM40</name>
    <name evidence="11" type="ORF">OC846_003366</name>
</gene>
<comment type="similarity">
    <text evidence="2">Belongs to the Tom40 family.</text>
</comment>
<sequence>MASTSSSSVPPATPYGHPASGAIPLGAGAPSPFLPESSSLPSTSELKGRRSEDVDGPLSALTYPFRRVYDSFSRHRVALDLPYPGLPERISHEANATFTTNHMFDGVRFDLAKGASTNPMFHISHNFHIGASQQPQGSYSFSTMYGTDQIFATANVDDSGAVSGRLNRRWSPAHTSKVQAQLVKGFGQTMFQVEHVLNGRDNSVSIKSINANPADGTGMFFFSYLQSVTKSLAVGIESLYARQPGAPEDLTNTFLLKWTGNTGRLLKSPALPPPPPGSLAPLPQTGSDPFEALDAPAPPGALVVKPDWVASANLVTQGVLQATYWQRLSDKVEAAAEVTVITTPAKREAEAKIGAKWDFRLASLRAQLDNFGRLTSVYEARLFPTFSLTFAAELDHLRSTGKFGFGVSIETPLAPEDPTLPPPPMPSPPFV</sequence>
<feature type="region of interest" description="Disordered" evidence="10">
    <location>
        <begin position="1"/>
        <end position="53"/>
    </location>
</feature>
<evidence type="ECO:0000256" key="2">
    <source>
        <dbReference type="ARBA" id="ARBA00010510"/>
    </source>
</evidence>
<keyword evidence="8" id="KW-0496">Mitochondrion</keyword>
<dbReference type="InterPro" id="IPR027246">
    <property type="entry name" value="Porin_Euk/Tom40"/>
</dbReference>
<dbReference type="InterPro" id="IPR023614">
    <property type="entry name" value="Porin_dom_sf"/>
</dbReference>
<keyword evidence="5" id="KW-0812">Transmembrane</keyword>
<feature type="compositionally biased region" description="Low complexity" evidence="10">
    <location>
        <begin position="1"/>
        <end position="10"/>
    </location>
</feature>
<evidence type="ECO:0000256" key="7">
    <source>
        <dbReference type="ARBA" id="ARBA00022927"/>
    </source>
</evidence>
<dbReference type="Proteomes" id="UP001176517">
    <property type="component" value="Unassembled WGS sequence"/>
</dbReference>
<dbReference type="CDD" id="cd07305">
    <property type="entry name" value="Porin3_Tom40"/>
    <property type="match status" value="1"/>
</dbReference>
<comment type="caution">
    <text evidence="11">The sequence shown here is derived from an EMBL/GenBank/DDBJ whole genome shotgun (WGS) entry which is preliminary data.</text>
</comment>
<dbReference type="Gene3D" id="2.40.160.10">
    <property type="entry name" value="Porin"/>
    <property type="match status" value="1"/>
</dbReference>
<evidence type="ECO:0000313" key="11">
    <source>
        <dbReference type="EMBL" id="KAK0551227.1"/>
    </source>
</evidence>
<keyword evidence="12" id="KW-1185">Reference proteome</keyword>
<evidence type="ECO:0000256" key="3">
    <source>
        <dbReference type="ARBA" id="ARBA00022448"/>
    </source>
</evidence>
<evidence type="ECO:0000256" key="8">
    <source>
        <dbReference type="ARBA" id="ARBA00023128"/>
    </source>
</evidence>
<comment type="subcellular location">
    <subcellularLocation>
        <location evidence="1">Mitochondrion outer membrane</location>
        <topology evidence="1">Multi-pass membrane protein</topology>
    </subcellularLocation>
</comment>
<organism evidence="11 12">
    <name type="scientific">Tilletia horrida</name>
    <dbReference type="NCBI Taxonomy" id="155126"/>
    <lineage>
        <taxon>Eukaryota</taxon>
        <taxon>Fungi</taxon>
        <taxon>Dikarya</taxon>
        <taxon>Basidiomycota</taxon>
        <taxon>Ustilaginomycotina</taxon>
        <taxon>Exobasidiomycetes</taxon>
        <taxon>Tilletiales</taxon>
        <taxon>Tilletiaceae</taxon>
        <taxon>Tilletia</taxon>
    </lineage>
</organism>
<keyword evidence="4" id="KW-1134">Transmembrane beta strand</keyword>
<protein>
    <submittedName>
        <fullName evidence="11">Translocase of outer mitochondrial membrane</fullName>
    </submittedName>
</protein>
<evidence type="ECO:0000256" key="4">
    <source>
        <dbReference type="ARBA" id="ARBA00022452"/>
    </source>
</evidence>
<dbReference type="EMBL" id="JAPDMZ010000080">
    <property type="protein sequence ID" value="KAK0551227.1"/>
    <property type="molecule type" value="Genomic_DNA"/>
</dbReference>
<evidence type="ECO:0000256" key="5">
    <source>
        <dbReference type="ARBA" id="ARBA00022692"/>
    </source>
</evidence>